<name>A0A9P7ZAI3_9HELO</name>
<dbReference type="FunFam" id="1.20.120.1070:FF:000002">
    <property type="entry name" value="Translation initiation factor eIF-2B subunit alpha"/>
    <property type="match status" value="1"/>
</dbReference>
<evidence type="ECO:0000256" key="6">
    <source>
        <dbReference type="ARBA" id="ARBA00044208"/>
    </source>
</evidence>
<dbReference type="AlphaFoldDB" id="A0A9P7ZAI3"/>
<evidence type="ECO:0000256" key="2">
    <source>
        <dbReference type="ARBA" id="ARBA00007251"/>
    </source>
</evidence>
<dbReference type="EMBL" id="MU253755">
    <property type="protein sequence ID" value="KAG9248132.1"/>
    <property type="molecule type" value="Genomic_DNA"/>
</dbReference>
<dbReference type="InterPro" id="IPR037171">
    <property type="entry name" value="NagB/RpiA_transferase-like"/>
</dbReference>
<dbReference type="PANTHER" id="PTHR45860:SF1">
    <property type="entry name" value="TRANSLATION INITIATION FACTOR EIF-2B SUBUNIT ALPHA"/>
    <property type="match status" value="1"/>
</dbReference>
<comment type="subunit">
    <text evidence="8">Component of the translation initiation factor 2B (eIF2B) complex which is a heterodecamer of two sets of five different subunits: alpha, beta, gamma, delta and epsilon. Subunits alpha, beta and delta comprise a regulatory subcomplex and subunits epsilon and gamma comprise a catalytic subcomplex. Within the complex, the hexameric regulatory complex resides at the center, with the two heterodimeric catalytic subcomplexes bound on opposite sides.</text>
</comment>
<dbReference type="GO" id="GO:0005829">
    <property type="term" value="C:cytosol"/>
    <property type="evidence" value="ECO:0007669"/>
    <property type="project" value="UniProtKB-SubCell"/>
</dbReference>
<keyword evidence="3" id="KW-0963">Cytoplasm</keyword>
<dbReference type="InterPro" id="IPR000649">
    <property type="entry name" value="IF-2B-related"/>
</dbReference>
<evidence type="ECO:0000256" key="4">
    <source>
        <dbReference type="ARBA" id="ARBA00022540"/>
    </source>
</evidence>
<evidence type="ECO:0000256" key="9">
    <source>
        <dbReference type="RuleBase" id="RU003814"/>
    </source>
</evidence>
<keyword evidence="4 10" id="KW-0396">Initiation factor</keyword>
<evidence type="ECO:0000256" key="8">
    <source>
        <dbReference type="ARBA" id="ARBA00046432"/>
    </source>
</evidence>
<reference evidence="10" key="1">
    <citation type="journal article" date="2021" name="IMA Fungus">
        <title>Genomic characterization of three marine fungi, including Emericellopsis atlantica sp. nov. with signatures of a generalist lifestyle and marine biomass degradation.</title>
        <authorList>
            <person name="Hagestad O.C."/>
            <person name="Hou L."/>
            <person name="Andersen J.H."/>
            <person name="Hansen E.H."/>
            <person name="Altermark B."/>
            <person name="Li C."/>
            <person name="Kuhnert E."/>
            <person name="Cox R.J."/>
            <person name="Crous P.W."/>
            <person name="Spatafora J.W."/>
            <person name="Lail K."/>
            <person name="Amirebrahimi M."/>
            <person name="Lipzen A."/>
            <person name="Pangilinan J."/>
            <person name="Andreopoulos W."/>
            <person name="Hayes R.D."/>
            <person name="Ng V."/>
            <person name="Grigoriev I.V."/>
            <person name="Jackson S.A."/>
            <person name="Sutton T.D.S."/>
            <person name="Dobson A.D.W."/>
            <person name="Rama T."/>
        </authorList>
    </citation>
    <scope>NUCLEOTIDE SEQUENCE</scope>
    <source>
        <strain evidence="10">TRa3180A</strain>
    </source>
</reference>
<gene>
    <name evidence="10" type="ORF">BJ878DRAFT_532123</name>
</gene>
<protein>
    <recommendedName>
        <fullName evidence="6">Translation initiation factor eIF2B subunit alpha</fullName>
    </recommendedName>
    <alternativeName>
        <fullName evidence="7">eIF2B GDP-GTP exchange factor subunit alpha</fullName>
    </alternativeName>
</protein>
<dbReference type="SUPFAM" id="SSF100950">
    <property type="entry name" value="NagB/RpiA/CoA transferase-like"/>
    <property type="match status" value="1"/>
</dbReference>
<evidence type="ECO:0000256" key="5">
    <source>
        <dbReference type="ARBA" id="ARBA00022917"/>
    </source>
</evidence>
<dbReference type="Gene3D" id="1.20.120.1070">
    <property type="entry name" value="Translation initiation factor eIF-2B, N-terminal domain"/>
    <property type="match status" value="1"/>
</dbReference>
<evidence type="ECO:0000256" key="7">
    <source>
        <dbReference type="ARBA" id="ARBA00044236"/>
    </source>
</evidence>
<keyword evidence="11" id="KW-1185">Reference proteome</keyword>
<evidence type="ECO:0000313" key="11">
    <source>
        <dbReference type="Proteomes" id="UP000887226"/>
    </source>
</evidence>
<proteinExistence type="inferred from homology"/>
<keyword evidence="5" id="KW-0648">Protein biosynthesis</keyword>
<dbReference type="Proteomes" id="UP000887226">
    <property type="component" value="Unassembled WGS sequence"/>
</dbReference>
<dbReference type="InterPro" id="IPR051501">
    <property type="entry name" value="eIF2B_alpha/beta/delta"/>
</dbReference>
<dbReference type="Pfam" id="PF01008">
    <property type="entry name" value="IF-2B"/>
    <property type="match status" value="1"/>
</dbReference>
<dbReference type="InterPro" id="IPR042529">
    <property type="entry name" value="IF_2B-like_C"/>
</dbReference>
<sequence>MPPALNRMASVGNIQDAAKDFDIVKTYQRLIAEDPDLTMPVAAIEALVELLAQSKAITSTETMDSIKLQSNYLKAQIPNSISLSAGTDLFYQYVLTTMDSKNKGSFELVRQHLVSNGRLFASRAKAARERIASYGRHFVRDGNVVLTHGGSRVVGTLLSKAAEASASGGNVRFKVIYVMNDARSTESKAVVSALRAKGVPVATISEGAVGYAMGRVDLVIVGAEGVVENGGIISRLGTYQIGLVAQAAGKPFYVAAESHKFVRLYPLGQYDLGVEQGVIKFTTEEKELSENEKAFMSKTPELDDKQEYFSSAVPESPKNPAAAVDAVDYTPPGLIAALITETGVLTPSAVSEQLISVWY</sequence>
<dbReference type="PANTHER" id="PTHR45860">
    <property type="entry name" value="TRANSLATION INITIATION FACTOR EIF-2B SUBUNIT ALPHA"/>
    <property type="match status" value="1"/>
</dbReference>
<comment type="caution">
    <text evidence="10">The sequence shown here is derived from an EMBL/GenBank/DDBJ whole genome shotgun (WGS) entry which is preliminary data.</text>
</comment>
<dbReference type="GO" id="GO:0005851">
    <property type="term" value="C:eukaryotic translation initiation factor 2B complex"/>
    <property type="evidence" value="ECO:0007669"/>
    <property type="project" value="TreeGrafter"/>
</dbReference>
<evidence type="ECO:0000256" key="3">
    <source>
        <dbReference type="ARBA" id="ARBA00022490"/>
    </source>
</evidence>
<dbReference type="GO" id="GO:0003743">
    <property type="term" value="F:translation initiation factor activity"/>
    <property type="evidence" value="ECO:0007669"/>
    <property type="project" value="UniProtKB-KW"/>
</dbReference>
<dbReference type="InterPro" id="IPR042528">
    <property type="entry name" value="elF-2B_alpha_N"/>
</dbReference>
<accession>A0A9P7ZAI3</accession>
<organism evidence="10 11">
    <name type="scientific">Calycina marina</name>
    <dbReference type="NCBI Taxonomy" id="1763456"/>
    <lineage>
        <taxon>Eukaryota</taxon>
        <taxon>Fungi</taxon>
        <taxon>Dikarya</taxon>
        <taxon>Ascomycota</taxon>
        <taxon>Pezizomycotina</taxon>
        <taxon>Leotiomycetes</taxon>
        <taxon>Helotiales</taxon>
        <taxon>Pezizellaceae</taxon>
        <taxon>Calycina</taxon>
    </lineage>
</organism>
<dbReference type="OrthoDB" id="10249309at2759"/>
<dbReference type="Gene3D" id="3.40.50.10470">
    <property type="entry name" value="Translation initiation factor eif-2b, domain 2"/>
    <property type="match status" value="1"/>
</dbReference>
<evidence type="ECO:0000256" key="1">
    <source>
        <dbReference type="ARBA" id="ARBA00004514"/>
    </source>
</evidence>
<evidence type="ECO:0000313" key="10">
    <source>
        <dbReference type="EMBL" id="KAG9248132.1"/>
    </source>
</evidence>
<comment type="subcellular location">
    <subcellularLocation>
        <location evidence="1">Cytoplasm</location>
        <location evidence="1">Cytosol</location>
    </subcellularLocation>
</comment>
<comment type="similarity">
    <text evidence="2 9">Belongs to the eIF-2B alpha/beta/delta subunits family.</text>
</comment>
<dbReference type="GO" id="GO:0005085">
    <property type="term" value="F:guanyl-nucleotide exchange factor activity"/>
    <property type="evidence" value="ECO:0007669"/>
    <property type="project" value="TreeGrafter"/>
</dbReference>